<evidence type="ECO:0000313" key="5">
    <source>
        <dbReference type="EMBL" id="VFK76806.1"/>
    </source>
</evidence>
<evidence type="ECO:0000256" key="2">
    <source>
        <dbReference type="ARBA" id="ARBA00023002"/>
    </source>
</evidence>
<protein>
    <submittedName>
        <fullName evidence="5">NAD(P)-dependent dehydrogenase, short-chain alcohol dehydrogenase family</fullName>
    </submittedName>
</protein>
<evidence type="ECO:0000313" key="4">
    <source>
        <dbReference type="EMBL" id="VFK30966.1"/>
    </source>
</evidence>
<dbReference type="SUPFAM" id="SSF51735">
    <property type="entry name" value="NAD(P)-binding Rossmann-fold domains"/>
    <property type="match status" value="1"/>
</dbReference>
<organism evidence="5">
    <name type="scientific">Candidatus Kentrum sp. MB</name>
    <dbReference type="NCBI Taxonomy" id="2138164"/>
    <lineage>
        <taxon>Bacteria</taxon>
        <taxon>Pseudomonadati</taxon>
        <taxon>Pseudomonadota</taxon>
        <taxon>Gammaproteobacteria</taxon>
        <taxon>Candidatus Kentrum</taxon>
    </lineage>
</organism>
<dbReference type="Gene3D" id="3.40.50.720">
    <property type="entry name" value="NAD(P)-binding Rossmann-like Domain"/>
    <property type="match status" value="1"/>
</dbReference>
<dbReference type="PANTHER" id="PTHR43639">
    <property type="entry name" value="OXIDOREDUCTASE, SHORT-CHAIN DEHYDROGENASE/REDUCTASE FAMILY (AFU_ORTHOLOGUE AFUA_5G02870)"/>
    <property type="match status" value="1"/>
</dbReference>
<evidence type="ECO:0000313" key="3">
    <source>
        <dbReference type="EMBL" id="VFK30953.1"/>
    </source>
</evidence>
<dbReference type="EMBL" id="CAADGH010000076">
    <property type="protein sequence ID" value="VFK76806.1"/>
    <property type="molecule type" value="Genomic_DNA"/>
</dbReference>
<comment type="similarity">
    <text evidence="1">Belongs to the short-chain dehydrogenases/reductases (SDR) family.</text>
</comment>
<dbReference type="GO" id="GO:0016491">
    <property type="term" value="F:oxidoreductase activity"/>
    <property type="evidence" value="ECO:0007669"/>
    <property type="project" value="UniProtKB-KW"/>
</dbReference>
<dbReference type="Pfam" id="PF13561">
    <property type="entry name" value="adh_short_C2"/>
    <property type="match status" value="1"/>
</dbReference>
<sequence length="255" mass="27482">MYPERSVISEKTFLVTGAGTGIGYAIAEELTTSGASVILHCNSHIDKVRELSSNAKSRCLVIQKDLSEPEAGSTLVTEIIRQGFSIDGVVNNAGTMTTLMSDDEPLIWEEKWIKTLRVNLIAASSIARTAIEHFKSRGSGIIVNISSRSAHRGDPPAYMHYAASKAGLDNLTKSIARHFASDGILAYSICPGLVDTEMASEFIRNHSSSELVSDIPLKRMGRPDEIASMVVFLLSGKVPFATGASMDMNGASYVR</sequence>
<dbReference type="InterPro" id="IPR002347">
    <property type="entry name" value="SDR_fam"/>
</dbReference>
<dbReference type="AlphaFoldDB" id="A0A451BEV1"/>
<dbReference type="CDD" id="cd05233">
    <property type="entry name" value="SDR_c"/>
    <property type="match status" value="1"/>
</dbReference>
<name>A0A451BEV1_9GAMM</name>
<dbReference type="PRINTS" id="PR00081">
    <property type="entry name" value="GDHRDH"/>
</dbReference>
<dbReference type="PANTHER" id="PTHR43639:SF1">
    <property type="entry name" value="SHORT-CHAIN DEHYDROGENASE_REDUCTASE FAMILY PROTEIN"/>
    <property type="match status" value="1"/>
</dbReference>
<dbReference type="FunFam" id="3.40.50.720:FF:000173">
    <property type="entry name" value="3-oxoacyl-[acyl-carrier protein] reductase"/>
    <property type="match status" value="1"/>
</dbReference>
<dbReference type="EMBL" id="CAADFO010000074">
    <property type="protein sequence ID" value="VFK30966.1"/>
    <property type="molecule type" value="Genomic_DNA"/>
</dbReference>
<accession>A0A451BEV1</accession>
<proteinExistence type="inferred from homology"/>
<reference evidence="5" key="1">
    <citation type="submission" date="2019-02" db="EMBL/GenBank/DDBJ databases">
        <authorList>
            <person name="Gruber-Vodicka R. H."/>
            <person name="Seah K. B. B."/>
        </authorList>
    </citation>
    <scope>NUCLEOTIDE SEQUENCE</scope>
    <source>
        <strain evidence="4">BECK_BZ197</strain>
        <strain evidence="5">BECK_BZ198</strain>
        <strain evidence="3">BECK_BZ199</strain>
    </source>
</reference>
<dbReference type="InterPro" id="IPR036291">
    <property type="entry name" value="NAD(P)-bd_dom_sf"/>
</dbReference>
<evidence type="ECO:0000256" key="1">
    <source>
        <dbReference type="ARBA" id="ARBA00006484"/>
    </source>
</evidence>
<dbReference type="PRINTS" id="PR00080">
    <property type="entry name" value="SDRFAMILY"/>
</dbReference>
<gene>
    <name evidence="4" type="ORF">BECKMB1821G_GA0114241_10745</name>
    <name evidence="5" type="ORF">BECKMB1821H_GA0114242_10765</name>
    <name evidence="3" type="ORF">BECKMB1821I_GA0114274_101930</name>
</gene>
<dbReference type="EMBL" id="CAADFQ010000019">
    <property type="protein sequence ID" value="VFK30953.1"/>
    <property type="molecule type" value="Genomic_DNA"/>
</dbReference>
<keyword evidence="2" id="KW-0560">Oxidoreductase</keyword>